<evidence type="ECO:0000256" key="3">
    <source>
        <dbReference type="RuleBase" id="RU003616"/>
    </source>
</evidence>
<keyword evidence="1" id="KW-0346">Stress response</keyword>
<evidence type="ECO:0000256" key="1">
    <source>
        <dbReference type="ARBA" id="ARBA00023016"/>
    </source>
</evidence>
<evidence type="ECO:0000256" key="2">
    <source>
        <dbReference type="PROSITE-ProRule" id="PRU00285"/>
    </source>
</evidence>
<proteinExistence type="inferred from homology"/>
<organism evidence="5 6">
    <name type="scientific">Sanghuangporus baumii</name>
    <name type="common">Phellinus baumii</name>
    <dbReference type="NCBI Taxonomy" id="108892"/>
    <lineage>
        <taxon>Eukaryota</taxon>
        <taxon>Fungi</taxon>
        <taxon>Dikarya</taxon>
        <taxon>Basidiomycota</taxon>
        <taxon>Agaricomycotina</taxon>
        <taxon>Agaricomycetes</taxon>
        <taxon>Hymenochaetales</taxon>
        <taxon>Hymenochaetaceae</taxon>
        <taxon>Sanghuangporus</taxon>
    </lineage>
</organism>
<evidence type="ECO:0000259" key="4">
    <source>
        <dbReference type="PROSITE" id="PS01031"/>
    </source>
</evidence>
<comment type="similarity">
    <text evidence="2 3">Belongs to the small heat shock protein (HSP20) family.</text>
</comment>
<dbReference type="SUPFAM" id="SSF49764">
    <property type="entry name" value="HSP20-like chaperones"/>
    <property type="match status" value="1"/>
</dbReference>
<dbReference type="Gene3D" id="2.60.40.790">
    <property type="match status" value="1"/>
</dbReference>
<sequence>MSLSLYDPFFSFNDVWRLFDDALNVPTTTNQQVTRRDSGERTLARGFTPRVDIHESPEQNRVTATFELPGLTRDDIKIEVQNGRLVISGEQTISKDVEERGFVHRERNYGRFSRAVPLPQGAKPEEIQAKLENGLLTVTYPKTSAEQQAQRIAIA</sequence>
<dbReference type="OrthoDB" id="1431247at2759"/>
<comment type="caution">
    <text evidence="5">The sequence shown here is derived from an EMBL/GenBank/DDBJ whole genome shotgun (WGS) entry which is preliminary data.</text>
</comment>
<dbReference type="InterPro" id="IPR008978">
    <property type="entry name" value="HSP20-like_chaperone"/>
</dbReference>
<evidence type="ECO:0000313" key="5">
    <source>
        <dbReference type="EMBL" id="OCB87052.1"/>
    </source>
</evidence>
<accession>A0A9Q5HWG6</accession>
<keyword evidence="6" id="KW-1185">Reference proteome</keyword>
<dbReference type="PROSITE" id="PS01031">
    <property type="entry name" value="SHSP"/>
    <property type="match status" value="1"/>
</dbReference>
<dbReference type="InterPro" id="IPR031107">
    <property type="entry name" value="Small_HSP"/>
</dbReference>
<feature type="domain" description="SHSP" evidence="4">
    <location>
        <begin position="42"/>
        <end position="155"/>
    </location>
</feature>
<dbReference type="CDD" id="cd06464">
    <property type="entry name" value="ACD_sHsps-like"/>
    <property type="match status" value="1"/>
</dbReference>
<reference evidence="5" key="1">
    <citation type="submission" date="2016-06" db="EMBL/GenBank/DDBJ databases">
        <title>Draft Genome sequence of the fungus Inonotus baumii.</title>
        <authorList>
            <person name="Zhu H."/>
            <person name="Lin W."/>
        </authorList>
    </citation>
    <scope>NUCLEOTIDE SEQUENCE</scope>
    <source>
        <strain evidence="5">821</strain>
    </source>
</reference>
<evidence type="ECO:0000313" key="6">
    <source>
        <dbReference type="Proteomes" id="UP000757232"/>
    </source>
</evidence>
<dbReference type="EMBL" id="LNZH02000195">
    <property type="protein sequence ID" value="OCB87052.1"/>
    <property type="molecule type" value="Genomic_DNA"/>
</dbReference>
<dbReference type="Proteomes" id="UP000757232">
    <property type="component" value="Unassembled WGS sequence"/>
</dbReference>
<name>A0A9Q5HWG6_SANBA</name>
<protein>
    <submittedName>
        <fullName evidence="5">HSP20-like chaperone</fullName>
    </submittedName>
</protein>
<dbReference type="InterPro" id="IPR002068">
    <property type="entry name" value="A-crystallin/Hsp20_dom"/>
</dbReference>
<dbReference type="AlphaFoldDB" id="A0A9Q5HWG6"/>
<dbReference type="Pfam" id="PF00011">
    <property type="entry name" value="HSP20"/>
    <property type="match status" value="1"/>
</dbReference>
<dbReference type="PANTHER" id="PTHR11527">
    <property type="entry name" value="HEAT-SHOCK PROTEIN 20 FAMILY MEMBER"/>
    <property type="match status" value="1"/>
</dbReference>
<gene>
    <name evidence="5" type="ORF">A7U60_g5787</name>
</gene>